<dbReference type="GO" id="GO:0005905">
    <property type="term" value="C:clathrin-coated pit"/>
    <property type="evidence" value="ECO:0007669"/>
    <property type="project" value="UniProtKB-SubCell"/>
</dbReference>
<dbReference type="Proteomes" id="UP000087171">
    <property type="component" value="Chromosome Ca6"/>
</dbReference>
<dbReference type="CDD" id="cd16987">
    <property type="entry name" value="ANTH_N_AP180_plant"/>
    <property type="match status" value="1"/>
</dbReference>
<dbReference type="GO" id="GO:0072583">
    <property type="term" value="P:clathrin-dependent endocytosis"/>
    <property type="evidence" value="ECO:0007669"/>
    <property type="project" value="InterPro"/>
</dbReference>
<keyword evidence="5" id="KW-0333">Golgi apparatus</keyword>
<dbReference type="GO" id="GO:0006900">
    <property type="term" value="P:vesicle budding from membrane"/>
    <property type="evidence" value="ECO:0007669"/>
    <property type="project" value="TreeGrafter"/>
</dbReference>
<dbReference type="GO" id="GO:0032050">
    <property type="term" value="F:clathrin heavy chain binding"/>
    <property type="evidence" value="ECO:0007669"/>
    <property type="project" value="TreeGrafter"/>
</dbReference>
<dbReference type="PANTHER" id="PTHR22951:SF81">
    <property type="entry name" value="CLATHRIN ASSEMBLY PROTEIN"/>
    <property type="match status" value="1"/>
</dbReference>
<evidence type="ECO:0000256" key="1">
    <source>
        <dbReference type="ARBA" id="ARBA00004132"/>
    </source>
</evidence>
<evidence type="ECO:0000313" key="10">
    <source>
        <dbReference type="Proteomes" id="UP000087171"/>
    </source>
</evidence>
<keyword evidence="4" id="KW-0254">Endocytosis</keyword>
<dbReference type="InterPro" id="IPR045192">
    <property type="entry name" value="AP180-like"/>
</dbReference>
<dbReference type="GO" id="GO:0005794">
    <property type="term" value="C:Golgi apparatus"/>
    <property type="evidence" value="ECO:0007669"/>
    <property type="project" value="UniProtKB-SubCell"/>
</dbReference>
<dbReference type="SUPFAM" id="SSF48464">
    <property type="entry name" value="ENTH/VHS domain"/>
    <property type="match status" value="1"/>
</dbReference>
<evidence type="ECO:0000259" key="9">
    <source>
        <dbReference type="PROSITE" id="PS50942"/>
    </source>
</evidence>
<keyword evidence="8" id="KW-0968">Cytoplasmic vesicle</keyword>
<evidence type="ECO:0000256" key="6">
    <source>
        <dbReference type="ARBA" id="ARBA00023136"/>
    </source>
</evidence>
<name>A0A1S2YGD3_CICAR</name>
<dbReference type="OrthoDB" id="44015at2759"/>
<dbReference type="GO" id="GO:0048268">
    <property type="term" value="P:clathrin coat assembly"/>
    <property type="evidence" value="ECO:0007669"/>
    <property type="project" value="InterPro"/>
</dbReference>
<evidence type="ECO:0000256" key="3">
    <source>
        <dbReference type="ARBA" id="ARBA00004600"/>
    </source>
</evidence>
<organism evidence="10 11">
    <name type="scientific">Cicer arietinum</name>
    <name type="common">Chickpea</name>
    <name type="synonym">Garbanzo</name>
    <dbReference type="NCBI Taxonomy" id="3827"/>
    <lineage>
        <taxon>Eukaryota</taxon>
        <taxon>Viridiplantae</taxon>
        <taxon>Streptophyta</taxon>
        <taxon>Embryophyta</taxon>
        <taxon>Tracheophyta</taxon>
        <taxon>Spermatophyta</taxon>
        <taxon>Magnoliopsida</taxon>
        <taxon>eudicotyledons</taxon>
        <taxon>Gunneridae</taxon>
        <taxon>Pentapetalae</taxon>
        <taxon>rosids</taxon>
        <taxon>fabids</taxon>
        <taxon>Fabales</taxon>
        <taxon>Fabaceae</taxon>
        <taxon>Papilionoideae</taxon>
        <taxon>50 kb inversion clade</taxon>
        <taxon>NPAAA clade</taxon>
        <taxon>Hologalegina</taxon>
        <taxon>IRL clade</taxon>
        <taxon>Cicereae</taxon>
        <taxon>Cicer</taxon>
    </lineage>
</organism>
<evidence type="ECO:0000256" key="7">
    <source>
        <dbReference type="ARBA" id="ARBA00023176"/>
    </source>
</evidence>
<proteinExistence type="predicted"/>
<gene>
    <name evidence="11" type="primary">LOC101492229</name>
</gene>
<keyword evidence="6" id="KW-0472">Membrane</keyword>
<keyword evidence="7" id="KW-0168">Coated pit</keyword>
<dbReference type="STRING" id="3827.A0A1S2YGD3"/>
<dbReference type="Gene3D" id="1.25.40.90">
    <property type="match status" value="1"/>
</dbReference>
<dbReference type="AlphaFoldDB" id="A0A1S2YGD3"/>
<dbReference type="eggNOG" id="KOG0251">
    <property type="taxonomic scope" value="Eukaryota"/>
</dbReference>
<dbReference type="GeneID" id="101492229"/>
<dbReference type="GO" id="GO:0030136">
    <property type="term" value="C:clathrin-coated vesicle"/>
    <property type="evidence" value="ECO:0007669"/>
    <property type="project" value="UniProtKB-SubCell"/>
</dbReference>
<reference evidence="11" key="2">
    <citation type="submission" date="2025-08" db="UniProtKB">
        <authorList>
            <consortium name="RefSeq"/>
        </authorList>
    </citation>
    <scope>IDENTIFICATION</scope>
    <source>
        <tissue evidence="11">Etiolated seedlings</tissue>
    </source>
</reference>
<protein>
    <submittedName>
        <fullName evidence="11">Clathrin assembly protein At4g40080</fullName>
    </submittedName>
</protein>
<dbReference type="InterPro" id="IPR048050">
    <property type="entry name" value="ANTH_N_plant"/>
</dbReference>
<dbReference type="PANTHER" id="PTHR22951">
    <property type="entry name" value="CLATHRIN ASSEMBLY PROTEIN"/>
    <property type="match status" value="1"/>
</dbReference>
<dbReference type="GO" id="GO:0005546">
    <property type="term" value="F:phosphatidylinositol-4,5-bisphosphate binding"/>
    <property type="evidence" value="ECO:0007669"/>
    <property type="project" value="TreeGrafter"/>
</dbReference>
<dbReference type="RefSeq" id="XP_004504114.1">
    <property type="nucleotide sequence ID" value="XM_004504057.3"/>
</dbReference>
<keyword evidence="10" id="KW-1185">Reference proteome</keyword>
<dbReference type="GO" id="GO:0000149">
    <property type="term" value="F:SNARE binding"/>
    <property type="evidence" value="ECO:0007669"/>
    <property type="project" value="TreeGrafter"/>
</dbReference>
<evidence type="ECO:0000256" key="2">
    <source>
        <dbReference type="ARBA" id="ARBA00004555"/>
    </source>
</evidence>
<dbReference type="Pfam" id="PF07651">
    <property type="entry name" value="ANTH"/>
    <property type="match status" value="1"/>
</dbReference>
<evidence type="ECO:0000256" key="8">
    <source>
        <dbReference type="ARBA" id="ARBA00023329"/>
    </source>
</evidence>
<dbReference type="InterPro" id="IPR011417">
    <property type="entry name" value="ANTH_dom"/>
</dbReference>
<evidence type="ECO:0000256" key="4">
    <source>
        <dbReference type="ARBA" id="ARBA00022583"/>
    </source>
</evidence>
<dbReference type="PROSITE" id="PS50942">
    <property type="entry name" value="ENTH"/>
    <property type="match status" value="1"/>
</dbReference>
<dbReference type="PaxDb" id="3827-XP_004504114.1"/>
<dbReference type="GO" id="GO:0005545">
    <property type="term" value="F:1-phosphatidylinositol binding"/>
    <property type="evidence" value="ECO:0007669"/>
    <property type="project" value="TreeGrafter"/>
</dbReference>
<dbReference type="KEGG" id="cam:101492229"/>
<reference evidence="10" key="1">
    <citation type="journal article" date="2013" name="Nat. Biotechnol.">
        <title>Draft genome sequence of chickpea (Cicer arietinum) provides a resource for trait improvement.</title>
        <authorList>
            <person name="Varshney R.K."/>
            <person name="Song C."/>
            <person name="Saxena R.K."/>
            <person name="Azam S."/>
            <person name="Yu S."/>
            <person name="Sharpe A.G."/>
            <person name="Cannon S."/>
            <person name="Baek J."/>
            <person name="Rosen B.D."/>
            <person name="Tar'an B."/>
            <person name="Millan T."/>
            <person name="Zhang X."/>
            <person name="Ramsay L.D."/>
            <person name="Iwata A."/>
            <person name="Wang Y."/>
            <person name="Nelson W."/>
            <person name="Farmer A.D."/>
            <person name="Gaur P.M."/>
            <person name="Soderlund C."/>
            <person name="Penmetsa R.V."/>
            <person name="Xu C."/>
            <person name="Bharti A.K."/>
            <person name="He W."/>
            <person name="Winter P."/>
            <person name="Zhao S."/>
            <person name="Hane J.K."/>
            <person name="Carrasquilla-Garcia N."/>
            <person name="Condie J.A."/>
            <person name="Upadhyaya H.D."/>
            <person name="Luo M.C."/>
            <person name="Thudi M."/>
            <person name="Gowda C.L."/>
            <person name="Singh N.P."/>
            <person name="Lichtenzveig J."/>
            <person name="Gali K.K."/>
            <person name="Rubio J."/>
            <person name="Nadarajan N."/>
            <person name="Dolezel J."/>
            <person name="Bansal K.C."/>
            <person name="Xu X."/>
            <person name="Edwards D."/>
            <person name="Zhang G."/>
            <person name="Kahl G."/>
            <person name="Gil J."/>
            <person name="Singh K.B."/>
            <person name="Datta S.K."/>
            <person name="Jackson S.A."/>
            <person name="Wang J."/>
            <person name="Cook D.R."/>
        </authorList>
    </citation>
    <scope>NUCLEOTIDE SEQUENCE [LARGE SCALE GENOMIC DNA]</scope>
    <source>
        <strain evidence="10">cv. CDC Frontier</strain>
    </source>
</reference>
<sequence>MTKLKELIIGIIKDKASQSKAALLSKPTKLFLLRVTSHDTFSPPTPKHLSTLISSADGSRATASTFLEILMDRLQNTNAAAVALKCLIVVHHIINHGSFILQDQLSVYPSAGGRNYLNLSNFRRNTNPTSWELSSWVRWFAQHIEQLLCTSRVLGFFFVGNSESSSERVSGLTNSVLLTEFDSLVTLVEGICKRPNHVYNDDDKNKNKMVDEIVNLVCEDWVVIEREVCVELSEFKERLGFLEFGEVVELVCCLKRLEDCREKVMMNLVDSEALWDLVSDVKVKVGLEVYKDKGRVRKEGRKLRFSESHRFSARVLDSRDFLRFPSGRLL</sequence>
<accession>A0A1S2YGD3</accession>
<dbReference type="FunFam" id="1.25.40.90:FF:000035">
    <property type="entry name" value="Putative clathrin assembly protein At4g40080"/>
    <property type="match status" value="1"/>
</dbReference>
<dbReference type="InterPro" id="IPR013809">
    <property type="entry name" value="ENTH"/>
</dbReference>
<dbReference type="SMART" id="SM00273">
    <property type="entry name" value="ENTH"/>
    <property type="match status" value="1"/>
</dbReference>
<evidence type="ECO:0000313" key="11">
    <source>
        <dbReference type="RefSeq" id="XP_004504114.1"/>
    </source>
</evidence>
<comment type="subcellular location">
    <subcellularLocation>
        <location evidence="1">Cytoplasmic vesicle</location>
        <location evidence="1">Clathrin-coated vesicle</location>
    </subcellularLocation>
    <subcellularLocation>
        <location evidence="2">Golgi apparatus</location>
    </subcellularLocation>
    <subcellularLocation>
        <location evidence="3">Membrane</location>
        <location evidence="3">Clathrin-coated pit</location>
    </subcellularLocation>
</comment>
<evidence type="ECO:0000256" key="5">
    <source>
        <dbReference type="ARBA" id="ARBA00023034"/>
    </source>
</evidence>
<dbReference type="InterPro" id="IPR008942">
    <property type="entry name" value="ENTH_VHS"/>
</dbReference>
<feature type="domain" description="ENTH" evidence="9">
    <location>
        <begin position="20"/>
        <end position="158"/>
    </location>
</feature>